<feature type="domain" description="BTB" evidence="3">
    <location>
        <begin position="1745"/>
        <end position="1860"/>
    </location>
</feature>
<feature type="region of interest" description="Disordered" evidence="2">
    <location>
        <begin position="901"/>
        <end position="929"/>
    </location>
</feature>
<protein>
    <submittedName>
        <fullName evidence="4">Fatty acid oxidation complex subunit alpha</fullName>
    </submittedName>
</protein>
<feature type="domain" description="BTB" evidence="3">
    <location>
        <begin position="526"/>
        <end position="623"/>
    </location>
</feature>
<dbReference type="InterPro" id="IPR000210">
    <property type="entry name" value="BTB/POZ_dom"/>
</dbReference>
<accession>A0A8H4FK76</accession>
<dbReference type="InterPro" id="IPR011333">
    <property type="entry name" value="SKP1/BTB/POZ_sf"/>
</dbReference>
<evidence type="ECO:0000313" key="4">
    <source>
        <dbReference type="EMBL" id="KAF3804981.1"/>
    </source>
</evidence>
<dbReference type="GO" id="GO:0016616">
    <property type="term" value="F:oxidoreductase activity, acting on the CH-OH group of donors, NAD or NADP as acceptor"/>
    <property type="evidence" value="ECO:0007669"/>
    <property type="project" value="InterPro"/>
</dbReference>
<reference evidence="4" key="1">
    <citation type="journal article" date="2020" name="Phytopathology">
        <title>Genome sequence and comparative analysis of Colletotrichum gloeosporioides isolated from Liriodendron leaves.</title>
        <authorList>
            <person name="Fu F.F."/>
            <person name="Hao Z."/>
            <person name="Wang P."/>
            <person name="Lu Y."/>
            <person name="Xue L.J."/>
            <person name="Wei G."/>
            <person name="Tian Y."/>
            <person name="Baishi H."/>
            <person name="Xu H."/>
            <person name="Shi J."/>
            <person name="Cheng T."/>
            <person name="Wang G."/>
            <person name="Yi Y."/>
            <person name="Chen J."/>
        </authorList>
    </citation>
    <scope>NUCLEOTIDE SEQUENCE</scope>
    <source>
        <strain evidence="4">Lc1</strain>
    </source>
</reference>
<dbReference type="InterPro" id="IPR013328">
    <property type="entry name" value="6PGD_dom2"/>
</dbReference>
<evidence type="ECO:0000259" key="3">
    <source>
        <dbReference type="SMART" id="SM00225"/>
    </source>
</evidence>
<feature type="region of interest" description="Disordered" evidence="2">
    <location>
        <begin position="1274"/>
        <end position="1306"/>
    </location>
</feature>
<gene>
    <name evidence="4" type="ORF">GCG54_00005726</name>
</gene>
<keyword evidence="1" id="KW-0560">Oxidoreductase</keyword>
<dbReference type="InterPro" id="IPR008927">
    <property type="entry name" value="6-PGluconate_DH-like_C_sf"/>
</dbReference>
<feature type="domain" description="BTB" evidence="3">
    <location>
        <begin position="59"/>
        <end position="157"/>
    </location>
</feature>
<dbReference type="InterPro" id="IPR006108">
    <property type="entry name" value="3HC_DH_C"/>
</dbReference>
<sequence length="2090" mass="232984">MPNTSADLAVARVTNPSISSHSGEGGEHIPVFVIPLWPGLRAAMLPLKVGKAYHFDTHGDLTLKVGGNRSAYDFLVCSRTLGRSSPVFQAMLFSGFAESKPADGSAWNVQLPDDDPSPILLVLSIIHGHFHHVIRDLKEYQLHELLVVTEKYDMTKILYPWASSWFAPYKERSLINNQASFSLVWSSWELGHKEAFCRFARGIMLQQPINVEGELVTDEITLSRLSDSPFLQPPGLLESIAQGRKVLIGDITTLLYNTIQRLYTAPSCNGKPTVRCNACGCIVGHGDISHSTSCIKCKCNRGTTKGFHLSQRLCGDLVFGSLSKRVAGIGLKDVAFLETPTPECLLSVNQLSTEIQAMTIDLPEEHKECNPLPALKDEMQKLVECVSAPITDAHILYLDNQAKKTGIQGMNAGISDSPRLHTVLFPAADSIPSTTRQPAPCQTLHGPPLIVNQSASSRLPRFPKIEPRTHYTTVQRSRKHVERRNDHKCRHFQGRQTPVLQPFWECLKPATSTIECGKAFSFDPIGDLTLRVGEDGVAYEFVVCSRTLSRWSPVFRTMLFGGFAESRPADAAWSVSLPEDLPSAMFLVLSIIHGCFEHVPTSLSQFELYQTLAVTEKYDMTKIVRPWAAQWFKPCKKISSIKGNEILLWVSWELGYAENFRSLAKDLLLSSSVNDEGQLIGHDGVALSTYSCLEPPGILETVTKHRQELVSQMIKAIYSMTDVALNQPKCRGLAQYCECPECKTRYNITTKFRSTCTSCKKPGAAEGWVALDILSLTLPAYMCNTLVFGSVIKQVKKVMGQEVALMKTPTPHIKALLQSINAMRISLPVEHLHCNPLPAMQTKVQSLVKKANSPVTEMHLEYLRNQAVKTGPIGRLLPVATATLLPKARLTTQCRQSNFSSFQRQTRPYSSHSPEKTEHPIPKWTPPKDPTSRPVVVLGAGVLGRRLAVMWASTGRPVILQDINEKALSSAVVYVGDALTTVCAVRESHPGRVTTSTVLEESCGANPWMVIEALPEDPEIKREMLGKVDSLVPEDCIIASNSSTWPTSALRTLISRPERLLNTHYHLPPRNTYVELMTCGATDKDLMPFLKEQMRSVGFNPLALPHESVGFVFNRIWSAVKSDTLRVLQAELASPRDIDALFRDFFHAEKGPCEKMDEVGLDTVWQVERNRVNMGVVDPKKAGYTDWLEENYISRGRLGEKTGDGLYSAEERRLLAQKRALAKKSYLKKKRCTGSPRTDAIAEFLSAQEATAALQSECLWLLLTYESIRLRDEGSQVDGTQPQATDTLDDQGIPTTTSSAADDEADSHTMHDDAAFISPPSAALAFKGASWDCLGDAMKSLSCGKAFYFDSRGDLVLKVGEAFHEDGSTFVVCSRTVARWSKVFNAMFFGRFAESIPSARDGTWTVALPEDRAAPVFLILAIIHGPHQPIPTVLGRDELFDLLIVTEKYDMTHVLRPWASKWIPNLPLDNSENTTGQYRDVWIAWELGCEASFCKMLKDILWDCRVDESGQLINVHSVPLNTIPCLEPSSILENISIKRAELIERMINCLRRAMQDSLTMSRCAEELAEIRHCNCSDVNFGNRSVFLTKEDCDDLFLGRIIRRIREMRLEEFVLPRATFSSYLGSIHDLSDLIILEEVDGHVEGHDSCDLWIDVQIEVEQMVDELPSPVTEMHLEYLRNQAKKTVHEPLGNIFGPSSAFMKEKSKKTWSLSLNFSYIEDPAIWECIKPAMESLAGGTAFYFDSRGDLTLKVGDSSDQKLCVYEFVVCSRSLARWSSVFRAMLFTGFAESRPKDDAPWTIEMPEDSVSPVFILLSIVHGHFQHIPKSLPQDHLYQLLVVTEKYDMTQTLSPWAVTWFQPYAATNTSSTDGEEIVMWISWELGHEETFCNWAKNLLLKSKINDEGELLDSNSIALNTYTFLEPPGILALGLVNCSYVTTIETIASTRATVIHEMTRVLYDAIEVALKNGTCQCPNNGGCSYYDGYGSRRGRSMTSDQCIRLVLGSLIHQVHKIGLQDVALLQSATPKYLGSINDLSSAIQSIQFSLDEQNHNYCNPLHNIKDKVASLLANIESPVTDNHLEYLRHQAKKTGI</sequence>
<dbReference type="GeneID" id="69012875"/>
<feature type="compositionally biased region" description="Polar residues" evidence="2">
    <location>
        <begin position="1277"/>
        <end position="1286"/>
    </location>
</feature>
<dbReference type="EMBL" id="WVTB01000047">
    <property type="protein sequence ID" value="KAF3804981.1"/>
    <property type="molecule type" value="Genomic_DNA"/>
</dbReference>
<dbReference type="InterPro" id="IPR006176">
    <property type="entry name" value="3-OHacyl-CoA_DH_NAD-bd"/>
</dbReference>
<dbReference type="InterPro" id="IPR036291">
    <property type="entry name" value="NAD(P)-bd_dom_sf"/>
</dbReference>
<dbReference type="Pfam" id="PF00725">
    <property type="entry name" value="3HCDH"/>
    <property type="match status" value="1"/>
</dbReference>
<dbReference type="Gene3D" id="1.10.1040.10">
    <property type="entry name" value="N-(1-d-carboxylethyl)-l-norvaline Dehydrogenase, domain 2"/>
    <property type="match status" value="1"/>
</dbReference>
<dbReference type="Gene3D" id="3.30.710.10">
    <property type="entry name" value="Potassium Channel Kv1.1, Chain A"/>
    <property type="match status" value="4"/>
</dbReference>
<dbReference type="PANTHER" id="PTHR48075">
    <property type="entry name" value="3-HYDROXYACYL-COA DEHYDROGENASE FAMILY PROTEIN"/>
    <property type="match status" value="1"/>
</dbReference>
<dbReference type="SUPFAM" id="SSF54695">
    <property type="entry name" value="POZ domain"/>
    <property type="match status" value="1"/>
</dbReference>
<dbReference type="Proteomes" id="UP000613401">
    <property type="component" value="Unassembled WGS sequence"/>
</dbReference>
<dbReference type="SMART" id="SM00225">
    <property type="entry name" value="BTB"/>
    <property type="match status" value="4"/>
</dbReference>
<evidence type="ECO:0000256" key="1">
    <source>
        <dbReference type="ARBA" id="ARBA00023002"/>
    </source>
</evidence>
<feature type="domain" description="BTB" evidence="3">
    <location>
        <begin position="1353"/>
        <end position="1466"/>
    </location>
</feature>
<comment type="caution">
    <text evidence="4">The sequence shown here is derived from an EMBL/GenBank/DDBJ whole genome shotgun (WGS) entry which is preliminary data.</text>
</comment>
<dbReference type="RefSeq" id="XP_045264140.1">
    <property type="nucleotide sequence ID" value="XM_045405742.1"/>
</dbReference>
<dbReference type="Pfam" id="PF02737">
    <property type="entry name" value="3HCDH_N"/>
    <property type="match status" value="1"/>
</dbReference>
<dbReference type="GO" id="GO:0006631">
    <property type="term" value="P:fatty acid metabolic process"/>
    <property type="evidence" value="ECO:0007669"/>
    <property type="project" value="InterPro"/>
</dbReference>
<dbReference type="GO" id="GO:0070403">
    <property type="term" value="F:NAD+ binding"/>
    <property type="evidence" value="ECO:0007669"/>
    <property type="project" value="InterPro"/>
</dbReference>
<feature type="compositionally biased region" description="Polar residues" evidence="2">
    <location>
        <begin position="901"/>
        <end position="912"/>
    </location>
</feature>
<name>A0A8H4FK76_COLGL</name>
<dbReference type="SUPFAM" id="SSF48179">
    <property type="entry name" value="6-phosphogluconate dehydrogenase C-terminal domain-like"/>
    <property type="match status" value="1"/>
</dbReference>
<dbReference type="SUPFAM" id="SSF51735">
    <property type="entry name" value="NAD(P)-binding Rossmann-fold domains"/>
    <property type="match status" value="1"/>
</dbReference>
<dbReference type="PANTHER" id="PTHR48075:SF3">
    <property type="entry name" value="3-HYDROXYACYL-COA DEHYDROGENASE"/>
    <property type="match status" value="1"/>
</dbReference>
<reference evidence="4" key="2">
    <citation type="submission" date="2020-03" db="EMBL/GenBank/DDBJ databases">
        <authorList>
            <person name="Fu F.-F."/>
            <person name="Chen J."/>
        </authorList>
    </citation>
    <scope>NUCLEOTIDE SEQUENCE</scope>
    <source>
        <strain evidence="4">Lc1</strain>
    </source>
</reference>
<keyword evidence="5" id="KW-1185">Reference proteome</keyword>
<dbReference type="Gene3D" id="3.40.50.720">
    <property type="entry name" value="NAD(P)-binding Rossmann-like Domain"/>
    <property type="match status" value="1"/>
</dbReference>
<evidence type="ECO:0000256" key="2">
    <source>
        <dbReference type="SAM" id="MobiDB-lite"/>
    </source>
</evidence>
<organism evidence="4 5">
    <name type="scientific">Colletotrichum gloeosporioides</name>
    <name type="common">Anthracnose fungus</name>
    <name type="synonym">Glomerella cingulata</name>
    <dbReference type="NCBI Taxonomy" id="474922"/>
    <lineage>
        <taxon>Eukaryota</taxon>
        <taxon>Fungi</taxon>
        <taxon>Dikarya</taxon>
        <taxon>Ascomycota</taxon>
        <taxon>Pezizomycotina</taxon>
        <taxon>Sordariomycetes</taxon>
        <taxon>Hypocreomycetidae</taxon>
        <taxon>Glomerellales</taxon>
        <taxon>Glomerellaceae</taxon>
        <taxon>Colletotrichum</taxon>
        <taxon>Colletotrichum gloeosporioides species complex</taxon>
    </lineage>
</organism>
<proteinExistence type="predicted"/>
<evidence type="ECO:0000313" key="5">
    <source>
        <dbReference type="Proteomes" id="UP000613401"/>
    </source>
</evidence>